<evidence type="ECO:0008006" key="4">
    <source>
        <dbReference type="Google" id="ProtNLM"/>
    </source>
</evidence>
<sequence>MDRQKVAIIGSGLAGLTTAHILHADPLNRYALTIFEQAPSLSFDSASVSIKNNRSNVTERIDLPMRAAAGALSSSSSSSSTSQHQNQNQESSTRESEKAASVPGCYFVHASNLHQTPPPWPANRGFLLHVVEILFLIVCQFWFTAACFLIPPTTKPKTADPQGETETENLAEYLERIWLPRRYISHYLLPLMSSVSTCSHNELLEFPASDVINYKKLSQGQQHYVSRLVEGITDIRLGVRVLNVQPSGQGVSLKWMSANGTDGKVEEQLFDRVVLAVSPDVAGRIFAPVQPILSTIPTRQVESSVLDLTPGSHTVQPDDSTADSSTGCSHHTSQGNKSQVITFRTQFSESGSHTEALHAMPSGVFVQTCPLDPTSEAKGMLQAARFTRTLRTTQSRQAVERIMGSKAGRSSSRGTGWVNGEDNVWLTGAWCWDGMVLLEGCIVSAMRVAKDFGVVIPWENKA</sequence>
<dbReference type="PANTHER" id="PTHR42923:SF42">
    <property type="entry name" value="AMINE OXIDASE DOMAIN-CONTAINING PROTEIN"/>
    <property type="match status" value="1"/>
</dbReference>
<feature type="region of interest" description="Disordered" evidence="1">
    <location>
        <begin position="308"/>
        <end position="339"/>
    </location>
</feature>
<feature type="compositionally biased region" description="Polar residues" evidence="1">
    <location>
        <begin position="311"/>
        <end position="339"/>
    </location>
</feature>
<dbReference type="Pfam" id="PF13450">
    <property type="entry name" value="NAD_binding_8"/>
    <property type="match status" value="1"/>
</dbReference>
<keyword evidence="3" id="KW-1185">Reference proteome</keyword>
<protein>
    <recommendedName>
        <fullName evidence="4">Amine oxidase domain-containing protein</fullName>
    </recommendedName>
</protein>
<dbReference type="InterPro" id="IPR036188">
    <property type="entry name" value="FAD/NAD-bd_sf"/>
</dbReference>
<evidence type="ECO:0000256" key="1">
    <source>
        <dbReference type="SAM" id="MobiDB-lite"/>
    </source>
</evidence>
<evidence type="ECO:0000313" key="3">
    <source>
        <dbReference type="Proteomes" id="UP001338125"/>
    </source>
</evidence>
<feature type="region of interest" description="Disordered" evidence="1">
    <location>
        <begin position="72"/>
        <end position="96"/>
    </location>
</feature>
<dbReference type="PANTHER" id="PTHR42923">
    <property type="entry name" value="PROTOPORPHYRINOGEN OXIDASE"/>
    <property type="match status" value="1"/>
</dbReference>
<dbReference type="Gene3D" id="3.30.9.30">
    <property type="match status" value="1"/>
</dbReference>
<dbReference type="Gene3D" id="3.50.50.60">
    <property type="entry name" value="FAD/NAD(P)-binding domain"/>
    <property type="match status" value="1"/>
</dbReference>
<proteinExistence type="predicted"/>
<dbReference type="InterPro" id="IPR050464">
    <property type="entry name" value="Zeta_carotene_desat/Oxidored"/>
</dbReference>
<accession>A0ABR0SIT4</accession>
<evidence type="ECO:0000313" key="2">
    <source>
        <dbReference type="EMBL" id="KAK5991756.1"/>
    </source>
</evidence>
<dbReference type="Proteomes" id="UP001338125">
    <property type="component" value="Unassembled WGS sequence"/>
</dbReference>
<comment type="caution">
    <text evidence="2">The sequence shown here is derived from an EMBL/GenBank/DDBJ whole genome shotgun (WGS) entry which is preliminary data.</text>
</comment>
<dbReference type="SUPFAM" id="SSF51905">
    <property type="entry name" value="FAD/NAD(P)-binding domain"/>
    <property type="match status" value="1"/>
</dbReference>
<name>A0ABR0SIT4_9HYPO</name>
<organism evidence="2 3">
    <name type="scientific">Cladobotryum mycophilum</name>
    <dbReference type="NCBI Taxonomy" id="491253"/>
    <lineage>
        <taxon>Eukaryota</taxon>
        <taxon>Fungi</taxon>
        <taxon>Dikarya</taxon>
        <taxon>Ascomycota</taxon>
        <taxon>Pezizomycotina</taxon>
        <taxon>Sordariomycetes</taxon>
        <taxon>Hypocreomycetidae</taxon>
        <taxon>Hypocreales</taxon>
        <taxon>Hypocreaceae</taxon>
        <taxon>Cladobotryum</taxon>
    </lineage>
</organism>
<reference evidence="2 3" key="1">
    <citation type="submission" date="2024-01" db="EMBL/GenBank/DDBJ databases">
        <title>Complete genome of Cladobotryum mycophilum ATHUM6906.</title>
        <authorList>
            <person name="Christinaki A.C."/>
            <person name="Myridakis A.I."/>
            <person name="Kouvelis V.N."/>
        </authorList>
    </citation>
    <scope>NUCLEOTIDE SEQUENCE [LARGE SCALE GENOMIC DNA]</scope>
    <source>
        <strain evidence="2 3">ATHUM6906</strain>
    </source>
</reference>
<dbReference type="EMBL" id="JAVFKD010000013">
    <property type="protein sequence ID" value="KAK5991756.1"/>
    <property type="molecule type" value="Genomic_DNA"/>
</dbReference>
<gene>
    <name evidence="2" type="ORF">PT974_07790</name>
</gene>
<feature type="compositionally biased region" description="Low complexity" evidence="1">
    <location>
        <begin position="73"/>
        <end position="91"/>
    </location>
</feature>